<organism evidence="2 3">
    <name type="scientific">Dipteronia dyeriana</name>
    <dbReference type="NCBI Taxonomy" id="168575"/>
    <lineage>
        <taxon>Eukaryota</taxon>
        <taxon>Viridiplantae</taxon>
        <taxon>Streptophyta</taxon>
        <taxon>Embryophyta</taxon>
        <taxon>Tracheophyta</taxon>
        <taxon>Spermatophyta</taxon>
        <taxon>Magnoliopsida</taxon>
        <taxon>eudicotyledons</taxon>
        <taxon>Gunneridae</taxon>
        <taxon>Pentapetalae</taxon>
        <taxon>rosids</taxon>
        <taxon>malvids</taxon>
        <taxon>Sapindales</taxon>
        <taxon>Sapindaceae</taxon>
        <taxon>Hippocastanoideae</taxon>
        <taxon>Acereae</taxon>
        <taxon>Dipteronia</taxon>
    </lineage>
</organism>
<dbReference type="AlphaFoldDB" id="A0AAD9WKS2"/>
<dbReference type="Pfam" id="PF13966">
    <property type="entry name" value="zf-RVT"/>
    <property type="match status" value="1"/>
</dbReference>
<dbReference type="EMBL" id="JANJYI010000009">
    <property type="protein sequence ID" value="KAK2634844.1"/>
    <property type="molecule type" value="Genomic_DNA"/>
</dbReference>
<sequence length="174" mass="19663">MVSLASSSGLSGSVSWWKFLWLLRIPSKIKIFVWRACWQWIPTLDNIARRGVMTVVCPICGVKPESTLHALWGCSGLADVRSSSAAFQKLPWIADGIFMDFITSCARILVVREMEFLCVVLWRIRWKRNQVVHGVFNRCEGSIVGWAYDFLFKFWDANSKGFELAPLGPVGSSS</sequence>
<feature type="domain" description="Reverse transcriptase zinc-binding" evidence="1">
    <location>
        <begin position="13"/>
        <end position="75"/>
    </location>
</feature>
<accession>A0AAD9WKS2</accession>
<dbReference type="Proteomes" id="UP001280121">
    <property type="component" value="Unassembled WGS sequence"/>
</dbReference>
<reference evidence="2" key="1">
    <citation type="journal article" date="2023" name="Plant J.">
        <title>Genome sequences and population genomics provide insights into the demographic history, inbreeding, and mutation load of two 'living fossil' tree species of Dipteronia.</title>
        <authorList>
            <person name="Feng Y."/>
            <person name="Comes H.P."/>
            <person name="Chen J."/>
            <person name="Zhu S."/>
            <person name="Lu R."/>
            <person name="Zhang X."/>
            <person name="Li P."/>
            <person name="Qiu J."/>
            <person name="Olsen K.M."/>
            <person name="Qiu Y."/>
        </authorList>
    </citation>
    <scope>NUCLEOTIDE SEQUENCE</scope>
    <source>
        <strain evidence="2">KIB01</strain>
    </source>
</reference>
<evidence type="ECO:0000259" key="1">
    <source>
        <dbReference type="Pfam" id="PF13966"/>
    </source>
</evidence>
<keyword evidence="3" id="KW-1185">Reference proteome</keyword>
<name>A0AAD9WKS2_9ROSI</name>
<evidence type="ECO:0000313" key="3">
    <source>
        <dbReference type="Proteomes" id="UP001280121"/>
    </source>
</evidence>
<dbReference type="InterPro" id="IPR026960">
    <property type="entry name" value="RVT-Znf"/>
</dbReference>
<proteinExistence type="predicted"/>
<gene>
    <name evidence="2" type="ORF">Ddye_029636</name>
</gene>
<comment type="caution">
    <text evidence="2">The sequence shown here is derived from an EMBL/GenBank/DDBJ whole genome shotgun (WGS) entry which is preliminary data.</text>
</comment>
<protein>
    <recommendedName>
        <fullName evidence="1">Reverse transcriptase zinc-binding domain-containing protein</fullName>
    </recommendedName>
</protein>
<evidence type="ECO:0000313" key="2">
    <source>
        <dbReference type="EMBL" id="KAK2634844.1"/>
    </source>
</evidence>